<dbReference type="EnsemblMetazoa" id="CLYHEMT007049.1">
    <property type="protein sequence ID" value="CLYHEMP007049.1"/>
    <property type="gene ID" value="CLYHEMG007049"/>
</dbReference>
<dbReference type="GeneID" id="136811446"/>
<dbReference type="RefSeq" id="XP_066924152.1">
    <property type="nucleotide sequence ID" value="XM_067068051.1"/>
</dbReference>
<reference evidence="1" key="1">
    <citation type="submission" date="2021-01" db="UniProtKB">
        <authorList>
            <consortium name="EnsemblMetazoa"/>
        </authorList>
    </citation>
    <scope>IDENTIFICATION</scope>
</reference>
<sequence>MAATTSKVNLASITTKILTLKPLPIDVTKCTPNKSLYHQILNNRQSTSERQAKQFNLGNTHCTANPIDAADFVLEREYGESSLYVQGEHSSVFIPPTFVSNQYKKYSTAILDYDIKKDIGRLLDNSKQNSPMNWFTRELEAFMSTQHGGESIDAKDFQRWTLNLQIIYLAIVELKTDQTTLPSTTSDLRVFIQSVIAALPSPSALKTLLCKNLSAKILRKQIKQMVENNSTEDSNLQWLFGLELSDTGEKMEHWFYNQLVALKDDTLRDTVALSSLTFMTNLKSKMHKEIDFLIISWQRKLIISVELKRTVADEKVFEQLESNHRIFEERLGDQLKSGWTYFPVVCVEKDALSVNSQHYVTMETEIKAWLISIFNKFPIVQTTPTSNPLDEVKDLLKILVFAIHVSKKDQVAPITTSRWVEYTSNAIENVSTSHNIIFYSSQQLAIMNNDDPSHKKVMVRRPFGVGKSILLMQKAIQLNTQSEYNGKVMCIVGVEIRATNEWNELMLANRLKMELEEDRGIFVETFDLLSNYTTLLGKVKSRDIKAIFIDECNVWKQAIKWMEEVMPLVDYQWSISRGISGILEML</sequence>
<protein>
    <submittedName>
        <fullName evidence="1">Uncharacterized protein</fullName>
    </submittedName>
</protein>
<proteinExistence type="predicted"/>
<evidence type="ECO:0000313" key="1">
    <source>
        <dbReference type="EnsemblMetazoa" id="CLYHEMP007049.1"/>
    </source>
</evidence>
<organism evidence="1 2">
    <name type="scientific">Clytia hemisphaerica</name>
    <dbReference type="NCBI Taxonomy" id="252671"/>
    <lineage>
        <taxon>Eukaryota</taxon>
        <taxon>Metazoa</taxon>
        <taxon>Cnidaria</taxon>
        <taxon>Hydrozoa</taxon>
        <taxon>Hydroidolina</taxon>
        <taxon>Leptothecata</taxon>
        <taxon>Obeliida</taxon>
        <taxon>Clytiidae</taxon>
        <taxon>Clytia</taxon>
    </lineage>
</organism>
<dbReference type="Proteomes" id="UP000594262">
    <property type="component" value="Unplaced"/>
</dbReference>
<dbReference type="AlphaFoldDB" id="A0A7M5UZQ8"/>
<accession>A0A7M5UZQ8</accession>
<name>A0A7M5UZQ8_9CNID</name>
<evidence type="ECO:0000313" key="2">
    <source>
        <dbReference type="Proteomes" id="UP000594262"/>
    </source>
</evidence>
<keyword evidence="2" id="KW-1185">Reference proteome</keyword>